<protein>
    <submittedName>
        <fullName evidence="1">Uncharacterized protein</fullName>
    </submittedName>
</protein>
<evidence type="ECO:0000313" key="1">
    <source>
        <dbReference type="EMBL" id="GAA0490252.1"/>
    </source>
</evidence>
<proteinExistence type="predicted"/>
<keyword evidence="2" id="KW-1185">Reference proteome</keyword>
<reference evidence="2" key="1">
    <citation type="journal article" date="2019" name="Int. J. Syst. Evol. Microbiol.">
        <title>The Global Catalogue of Microorganisms (GCM) 10K type strain sequencing project: providing services to taxonomists for standard genome sequencing and annotation.</title>
        <authorList>
            <consortium name="The Broad Institute Genomics Platform"/>
            <consortium name="The Broad Institute Genome Sequencing Center for Infectious Disease"/>
            <person name="Wu L."/>
            <person name="Ma J."/>
        </authorList>
    </citation>
    <scope>NUCLEOTIDE SEQUENCE [LARGE SCALE GENOMIC DNA]</scope>
    <source>
        <strain evidence="2">JCM 14232</strain>
    </source>
</reference>
<dbReference type="RefSeq" id="WP_346025137.1">
    <property type="nucleotide sequence ID" value="NZ_BAAADA010000159.1"/>
</dbReference>
<gene>
    <name evidence="1" type="ORF">GCM10008936_17580</name>
</gene>
<evidence type="ECO:0000313" key="2">
    <source>
        <dbReference type="Proteomes" id="UP001410648"/>
    </source>
</evidence>
<comment type="caution">
    <text evidence="1">The sequence shown here is derived from an EMBL/GenBank/DDBJ whole genome shotgun (WGS) entry which is preliminary data.</text>
</comment>
<dbReference type="EMBL" id="BAAADA010000159">
    <property type="protein sequence ID" value="GAA0490252.1"/>
    <property type="molecule type" value="Genomic_DNA"/>
</dbReference>
<accession>A0ABP3L3Y7</accession>
<dbReference type="Proteomes" id="UP001410648">
    <property type="component" value="Unassembled WGS sequence"/>
</dbReference>
<sequence length="586" mass="69801">MDYTTFMKAIDKQIKNMDEQMLRSWIRDYARKLPENSRYHFLEQFNESEFEDKRVIATQIEHFEEWINSVRSEEVFVYLVLNEYYDDWHDEPDDEFIDVKDPLDVFVGFKEACQLAENLIEKEMYQEANELLVNLISIDIFALAVLEDQYDDIHYDTTFENVELFDQTYTDRDFFIRLWLYAIARGYTGEERLEKLYEVMKAHHIVDIDKMKTVGKEEVNTASFVDEWIDFLIRQSGRHAYDSLIQVCASYKNINFLEDNIERFGLQHPQLYLNLLANKLDLLYIEERLNDGRFVAWFKPNEVEEKVSQLSQKECEDILEFIHFARENMPGKLFIKSEIMEVGYTIASHLNHSSDMKRFRHLAFVNRSSPINYLYLRPYLNPGEEVKKVIDYWSNDVAKETNQKNWDNYLTENTLTENEYNSIPLFTGDAFSFYINCKENKTILGWSYDSIGLAIPLFLLLLRQTDEESPVKGIMEDEVRSRLVTHPRDRIIFNRLFRQLTHTTSLSETEREDILNWIKQTLDRRTEALLREKVRNSYHKAAELIIAYGEVIESMGNPGAKETIANDYLKKYSRFNRFRKEVKELL</sequence>
<name>A0ABP3L3Y7_9LACT</name>
<organism evidence="1 2">
    <name type="scientific">Alkalibacterium indicireducens</name>
    <dbReference type="NCBI Taxonomy" id="398758"/>
    <lineage>
        <taxon>Bacteria</taxon>
        <taxon>Bacillati</taxon>
        <taxon>Bacillota</taxon>
        <taxon>Bacilli</taxon>
        <taxon>Lactobacillales</taxon>
        <taxon>Carnobacteriaceae</taxon>
        <taxon>Alkalibacterium</taxon>
    </lineage>
</organism>